<dbReference type="Proteomes" id="UP000579153">
    <property type="component" value="Unassembled WGS sequence"/>
</dbReference>
<feature type="domain" description="CHRD" evidence="2">
    <location>
        <begin position="172"/>
        <end position="296"/>
    </location>
</feature>
<reference evidence="3 4" key="1">
    <citation type="submission" date="2020-08" db="EMBL/GenBank/DDBJ databases">
        <title>Sequencing the genomes of 1000 actinobacteria strains.</title>
        <authorList>
            <person name="Klenk H.-P."/>
        </authorList>
    </citation>
    <scope>NUCLEOTIDE SEQUENCE [LARGE SCALE GENOMIC DNA]</scope>
    <source>
        <strain evidence="3 4">DSM 45507</strain>
    </source>
</reference>
<organism evidence="3 4">
    <name type="scientific">Nonomuraea jabiensis</name>
    <dbReference type="NCBI Taxonomy" id="882448"/>
    <lineage>
        <taxon>Bacteria</taxon>
        <taxon>Bacillati</taxon>
        <taxon>Actinomycetota</taxon>
        <taxon>Actinomycetes</taxon>
        <taxon>Streptosporangiales</taxon>
        <taxon>Streptosporangiaceae</taxon>
        <taxon>Nonomuraea</taxon>
    </lineage>
</organism>
<dbReference type="Pfam" id="PF07452">
    <property type="entry name" value="CHRD"/>
    <property type="match status" value="2"/>
</dbReference>
<accession>A0A7W9GFI1</accession>
<keyword evidence="1" id="KW-0732">Signal</keyword>
<evidence type="ECO:0000256" key="1">
    <source>
        <dbReference type="SAM" id="SignalP"/>
    </source>
</evidence>
<feature type="signal peptide" evidence="1">
    <location>
        <begin position="1"/>
        <end position="19"/>
    </location>
</feature>
<dbReference type="AlphaFoldDB" id="A0A7W9GFI1"/>
<evidence type="ECO:0000313" key="3">
    <source>
        <dbReference type="EMBL" id="MBB5782853.1"/>
    </source>
</evidence>
<evidence type="ECO:0000259" key="2">
    <source>
        <dbReference type="SMART" id="SM00754"/>
    </source>
</evidence>
<protein>
    <recommendedName>
        <fullName evidence="2">CHRD domain-containing protein</fullName>
    </recommendedName>
</protein>
<evidence type="ECO:0000313" key="4">
    <source>
        <dbReference type="Proteomes" id="UP000579153"/>
    </source>
</evidence>
<sequence length="299" mass="31749">MNKRTLVLPGLAVTTALVAAPVPPAAAQTSTPVYLAASLAGKNEVPAPGTKVGDDDGSALAVFRIHGNRVDYAVRWSNVNAPSGFHIHKGDAGQNGEVKIPFITTALPAQLHAVKGTVIVKDLNLLGRILNNPMGWYANLHNADFAGGAVRAQLHRIRPVALESVLAYGFGRTLTTRADGKQEIPAPGTKVGDSDGRAAWLVQPEGDRVWFAATWKHVATPTAAHVHRAPKGKNGPVVVPFFEAKDGLPPSVNGLAGSSKTDTATARRIWKNPKNWYANLHNAKFPGGAVRGQLYRGDW</sequence>
<feature type="chain" id="PRO_5038625204" description="CHRD domain-containing protein" evidence="1">
    <location>
        <begin position="20"/>
        <end position="299"/>
    </location>
</feature>
<gene>
    <name evidence="3" type="ORF">HD596_009609</name>
</gene>
<name>A0A7W9GFI1_9ACTN</name>
<dbReference type="EMBL" id="JACHMB010000001">
    <property type="protein sequence ID" value="MBB5782853.1"/>
    <property type="molecule type" value="Genomic_DNA"/>
</dbReference>
<comment type="caution">
    <text evidence="3">The sequence shown here is derived from an EMBL/GenBank/DDBJ whole genome shotgun (WGS) entry which is preliminary data.</text>
</comment>
<keyword evidence="4" id="KW-1185">Reference proteome</keyword>
<dbReference type="SMART" id="SM00754">
    <property type="entry name" value="CHRD"/>
    <property type="match status" value="2"/>
</dbReference>
<feature type="domain" description="CHRD" evidence="2">
    <location>
        <begin position="33"/>
        <end position="156"/>
    </location>
</feature>
<dbReference type="RefSeq" id="WP_185075872.1">
    <property type="nucleotide sequence ID" value="NZ_JACHMB010000001.1"/>
</dbReference>
<dbReference type="InterPro" id="IPR010895">
    <property type="entry name" value="CHRD"/>
</dbReference>
<proteinExistence type="predicted"/>